<dbReference type="GO" id="GO:0006508">
    <property type="term" value="P:proteolysis"/>
    <property type="evidence" value="ECO:0007669"/>
    <property type="project" value="UniProtKB-KW"/>
</dbReference>
<evidence type="ECO:0000256" key="10">
    <source>
        <dbReference type="ARBA" id="ARBA00038976"/>
    </source>
</evidence>
<dbReference type="RefSeq" id="WP_318349799.1">
    <property type="nucleotide sequence ID" value="NZ_AP018694.1"/>
</dbReference>
<comment type="cofactor">
    <cofactor evidence="1">
        <name>Co(2+)</name>
        <dbReference type="ChEBI" id="CHEBI:48828"/>
    </cofactor>
</comment>
<evidence type="ECO:0000256" key="4">
    <source>
        <dbReference type="ARBA" id="ARBA00022723"/>
    </source>
</evidence>
<dbReference type="PANTHER" id="PTHR43501:SF1">
    <property type="entry name" value="CYTOSOL NON-SPECIFIC DIPEPTIDASE"/>
    <property type="match status" value="1"/>
</dbReference>
<evidence type="ECO:0000256" key="13">
    <source>
        <dbReference type="ARBA" id="ARBA00071271"/>
    </source>
</evidence>
<dbReference type="InterPro" id="IPR001160">
    <property type="entry name" value="Peptidase_M20C"/>
</dbReference>
<gene>
    <name evidence="19" type="ORF">AQPE_0898</name>
</gene>
<keyword evidence="3" id="KW-0645">Protease</keyword>
<dbReference type="EMBL" id="AP018694">
    <property type="protein sequence ID" value="BBE16754.1"/>
    <property type="molecule type" value="Genomic_DNA"/>
</dbReference>
<evidence type="ECO:0000256" key="9">
    <source>
        <dbReference type="ARBA" id="ARBA00036421"/>
    </source>
</evidence>
<dbReference type="PRINTS" id="PR00934">
    <property type="entry name" value="XHISDIPTASE"/>
</dbReference>
<dbReference type="InterPro" id="IPR002933">
    <property type="entry name" value="Peptidase_M20"/>
</dbReference>
<dbReference type="Gene3D" id="3.40.630.10">
    <property type="entry name" value="Zn peptidases"/>
    <property type="match status" value="2"/>
</dbReference>
<dbReference type="FunFam" id="3.40.630.10:FF:000018">
    <property type="entry name" value="Aminoacyl-histidine dipeptidase PepD"/>
    <property type="match status" value="1"/>
</dbReference>
<dbReference type="FunFam" id="3.40.630.10:FF:000015">
    <property type="entry name" value="Aminoacyl-histidine dipeptidase PepD"/>
    <property type="match status" value="1"/>
</dbReference>
<organism evidence="19 20">
    <name type="scientific">Aquipluma nitroreducens</name>
    <dbReference type="NCBI Taxonomy" id="2010828"/>
    <lineage>
        <taxon>Bacteria</taxon>
        <taxon>Pseudomonadati</taxon>
        <taxon>Bacteroidota</taxon>
        <taxon>Bacteroidia</taxon>
        <taxon>Marinilabiliales</taxon>
        <taxon>Prolixibacteraceae</taxon>
        <taxon>Aquipluma</taxon>
    </lineage>
</organism>
<evidence type="ECO:0000256" key="16">
    <source>
        <dbReference type="ARBA" id="ARBA00077688"/>
    </source>
</evidence>
<keyword evidence="8" id="KW-0170">Cobalt</keyword>
<dbReference type="NCBIfam" id="TIGR01893">
    <property type="entry name" value="aa-his-dipept"/>
    <property type="match status" value="1"/>
</dbReference>
<accession>A0A5K7S5Y0</accession>
<evidence type="ECO:0000256" key="2">
    <source>
        <dbReference type="ARBA" id="ARBA00001947"/>
    </source>
</evidence>
<evidence type="ECO:0000313" key="19">
    <source>
        <dbReference type="EMBL" id="BBE16754.1"/>
    </source>
</evidence>
<evidence type="ECO:0000256" key="1">
    <source>
        <dbReference type="ARBA" id="ARBA00001941"/>
    </source>
</evidence>
<keyword evidence="7" id="KW-0482">Metalloprotease</keyword>
<dbReference type="GO" id="GO:0070573">
    <property type="term" value="F:metallodipeptidase activity"/>
    <property type="evidence" value="ECO:0007669"/>
    <property type="project" value="TreeGrafter"/>
</dbReference>
<comment type="cofactor">
    <cofactor evidence="2">
        <name>Zn(2+)</name>
        <dbReference type="ChEBI" id="CHEBI:29105"/>
    </cofactor>
</comment>
<dbReference type="EC" id="3.4.13.18" evidence="10"/>
<dbReference type="Pfam" id="PF01546">
    <property type="entry name" value="Peptidase_M20"/>
    <property type="match status" value="1"/>
</dbReference>
<keyword evidence="6" id="KW-0862">Zinc</keyword>
<dbReference type="KEGG" id="anf:AQPE_0898"/>
<keyword evidence="4" id="KW-0479">Metal-binding</keyword>
<evidence type="ECO:0000313" key="20">
    <source>
        <dbReference type="Proteomes" id="UP001193389"/>
    </source>
</evidence>
<evidence type="ECO:0000256" key="5">
    <source>
        <dbReference type="ARBA" id="ARBA00022801"/>
    </source>
</evidence>
<dbReference type="AlphaFoldDB" id="A0A5K7S5Y0"/>
<evidence type="ECO:0000259" key="18">
    <source>
        <dbReference type="Pfam" id="PF07687"/>
    </source>
</evidence>
<proteinExistence type="inferred from homology"/>
<protein>
    <recommendedName>
        <fullName evidence="13">Cytosol non-specific dipeptidase</fullName>
        <ecNumber evidence="10">3.4.13.18</ecNumber>
    </recommendedName>
    <alternativeName>
        <fullName evidence="16">Aminoacyl-histidine dipeptidase</fullName>
    </alternativeName>
    <alternativeName>
        <fullName evidence="15">Beta-alanyl-histidine dipeptidase</fullName>
    </alternativeName>
    <alternativeName>
        <fullName evidence="14">Carnosinase</fullName>
    </alternativeName>
    <alternativeName>
        <fullName evidence="11">Peptidase D</fullName>
    </alternativeName>
    <alternativeName>
        <fullName evidence="17">Xaa-His dipeptidase</fullName>
    </alternativeName>
</protein>
<dbReference type="GO" id="GO:0005829">
    <property type="term" value="C:cytosol"/>
    <property type="evidence" value="ECO:0007669"/>
    <property type="project" value="TreeGrafter"/>
</dbReference>
<keyword evidence="5" id="KW-0378">Hydrolase</keyword>
<evidence type="ECO:0000256" key="14">
    <source>
        <dbReference type="ARBA" id="ARBA00075285"/>
    </source>
</evidence>
<evidence type="ECO:0000256" key="17">
    <source>
        <dbReference type="ARBA" id="ARBA00078074"/>
    </source>
</evidence>
<evidence type="ECO:0000256" key="7">
    <source>
        <dbReference type="ARBA" id="ARBA00023049"/>
    </source>
</evidence>
<evidence type="ECO:0000256" key="15">
    <source>
        <dbReference type="ARBA" id="ARBA00076004"/>
    </source>
</evidence>
<dbReference type="PANTHER" id="PTHR43501">
    <property type="entry name" value="CYTOSOL NON-SPECIFIC DIPEPTIDASE"/>
    <property type="match status" value="1"/>
</dbReference>
<evidence type="ECO:0000256" key="3">
    <source>
        <dbReference type="ARBA" id="ARBA00022670"/>
    </source>
</evidence>
<evidence type="ECO:0000256" key="12">
    <source>
        <dbReference type="ARBA" id="ARBA00061423"/>
    </source>
</evidence>
<sequence>MKCLKNLSPQPLWNYFEEICQIPRPSKKEEKIIGFLLDFAAKNNLIARLDDVGNVLISKPGTAGRENDQVVILQSHLDMVCEKNSETIHDFEVDSIKAYIDEGWVRAQGTTLGSDDGIGIAAQMAVLTSTNLSHGPIECLFTVDEETGLSGAFALQPGFLSGTVLLNLDSEDEGELFIGCAGGIDTVGTLKYSPEDLPVGSYAMKLEIKGLLGGHSGDDINKNRGNAIKILNRFLMDADRKFDMHLADLKGGNLRNAIAREAFAVVVVPQSQKESLVVEWNVFTSEMEFEFERSEPKLMMHHQSVELPEFVIDSDTKTRLLHLIAACPHGVLEMSSRMAGMVETSTNLASVKFSGKNEIMLVTSQRSEIDSRKLMAAEMVASVMFLGGATIEHSEGYPGWTPNPDSVVAKIAADSYKKLFGNDPVVKSIHAGLECGLFLEKYPELDMVSFGPTIRGAHSPDERISIETVDKFWKLLVEVLENIR</sequence>
<dbReference type="InterPro" id="IPR011650">
    <property type="entry name" value="Peptidase_M20_dimer"/>
</dbReference>
<dbReference type="CDD" id="cd03890">
    <property type="entry name" value="M20_pepD"/>
    <property type="match status" value="1"/>
</dbReference>
<dbReference type="Pfam" id="PF07687">
    <property type="entry name" value="M20_dimer"/>
    <property type="match status" value="1"/>
</dbReference>
<name>A0A5K7S5Y0_9BACT</name>
<comment type="catalytic activity">
    <reaction evidence="9">
        <text>Hydrolysis of dipeptides, preferentially hydrophobic dipeptides including prolyl amino acids.</text>
        <dbReference type="EC" id="3.4.13.18"/>
    </reaction>
</comment>
<dbReference type="GO" id="GO:0046872">
    <property type="term" value="F:metal ion binding"/>
    <property type="evidence" value="ECO:0007669"/>
    <property type="project" value="UniProtKB-KW"/>
</dbReference>
<feature type="domain" description="Peptidase M20 dimerisation" evidence="18">
    <location>
        <begin position="207"/>
        <end position="277"/>
    </location>
</feature>
<evidence type="ECO:0000256" key="6">
    <source>
        <dbReference type="ARBA" id="ARBA00022833"/>
    </source>
</evidence>
<evidence type="ECO:0000256" key="11">
    <source>
        <dbReference type="ARBA" id="ARBA00044252"/>
    </source>
</evidence>
<comment type="similarity">
    <text evidence="12">Belongs to the peptidase M20C family.</text>
</comment>
<dbReference type="SUPFAM" id="SSF53187">
    <property type="entry name" value="Zn-dependent exopeptidases"/>
    <property type="match status" value="1"/>
</dbReference>
<keyword evidence="20" id="KW-1185">Reference proteome</keyword>
<dbReference type="Proteomes" id="UP001193389">
    <property type="component" value="Chromosome"/>
</dbReference>
<reference evidence="19" key="1">
    <citation type="journal article" date="2020" name="Int. J. Syst. Evol. Microbiol.">
        <title>Aquipluma nitroreducens gen. nov. sp. nov., a novel facultatively anaerobic bacterium isolated from a freshwater lake.</title>
        <authorList>
            <person name="Watanabe M."/>
            <person name="Kojima H."/>
            <person name="Fukui M."/>
        </authorList>
    </citation>
    <scope>NUCLEOTIDE SEQUENCE</scope>
    <source>
        <strain evidence="19">MeG22</strain>
    </source>
</reference>
<dbReference type="PIRSF" id="PIRSF016599">
    <property type="entry name" value="Xaa-His_dipept"/>
    <property type="match status" value="1"/>
</dbReference>
<evidence type="ECO:0000256" key="8">
    <source>
        <dbReference type="ARBA" id="ARBA00023285"/>
    </source>
</evidence>